<comment type="catalytic activity">
    <reaction evidence="5">
        <text>a 2'-deoxyribonucleoside 5'-diphosphate + [thioredoxin]-disulfide + H2O = a ribonucleoside 5'-diphosphate + [thioredoxin]-dithiol</text>
        <dbReference type="Rhea" id="RHEA:23252"/>
        <dbReference type="Rhea" id="RHEA-COMP:10698"/>
        <dbReference type="Rhea" id="RHEA-COMP:10700"/>
        <dbReference type="ChEBI" id="CHEBI:15377"/>
        <dbReference type="ChEBI" id="CHEBI:29950"/>
        <dbReference type="ChEBI" id="CHEBI:50058"/>
        <dbReference type="ChEBI" id="CHEBI:57930"/>
        <dbReference type="ChEBI" id="CHEBI:73316"/>
        <dbReference type="EC" id="1.17.4.1"/>
    </reaction>
</comment>
<evidence type="ECO:0000256" key="5">
    <source>
        <dbReference type="ARBA" id="ARBA00047754"/>
    </source>
</evidence>
<sequence length="85" mass="9566">MYRYYTSGVCSKSILLDIEGDMLKDVIFEGGCAGNLIGIKNLIEGKNIDEIIEAFEKIPCKNRESSCPDQLANALKIYKKYVLKE</sequence>
<dbReference type="GeneID" id="67473329"/>
<dbReference type="Proteomes" id="UP000034407">
    <property type="component" value="Unassembled WGS sequence"/>
</dbReference>
<evidence type="ECO:0000256" key="4">
    <source>
        <dbReference type="ARBA" id="ARBA00022741"/>
    </source>
</evidence>
<name>A0A0M3DKN8_9FIRM</name>
<dbReference type="PATRIC" id="fig|1629550.3.peg.596"/>
<evidence type="ECO:0000256" key="1">
    <source>
        <dbReference type="ARBA" id="ARBA00007405"/>
    </source>
</evidence>
<evidence type="ECO:0000313" key="7">
    <source>
        <dbReference type="EMBL" id="KKY01994.1"/>
    </source>
</evidence>
<accession>A0A0M3DKN8</accession>
<dbReference type="OrthoDB" id="9801525at2"/>
<dbReference type="RefSeq" id="WP_021429622.1">
    <property type="nucleotide sequence ID" value="NZ_LBBT01000130.1"/>
</dbReference>
<dbReference type="AlphaFoldDB" id="A0A0M3DKN8"/>
<dbReference type="EMBL" id="LBBT01000130">
    <property type="protein sequence ID" value="KKY01994.1"/>
    <property type="molecule type" value="Genomic_DNA"/>
</dbReference>
<reference evidence="7 8" key="1">
    <citation type="submission" date="2015-04" db="EMBL/GenBank/DDBJ databases">
        <title>Microcin producing Clostridium sp. JC272T.</title>
        <authorList>
            <person name="Jyothsna T."/>
            <person name="Sasikala C."/>
            <person name="Ramana C."/>
        </authorList>
    </citation>
    <scope>NUCLEOTIDE SEQUENCE [LARGE SCALE GENOMIC DNA]</scope>
    <source>
        <strain evidence="7 8">JC272</strain>
    </source>
</reference>
<keyword evidence="8" id="KW-1185">Reference proteome</keyword>
<keyword evidence="3" id="KW-0237">DNA synthesis</keyword>
<dbReference type="Pfam" id="PF12637">
    <property type="entry name" value="TSCPD"/>
    <property type="match status" value="1"/>
</dbReference>
<evidence type="ECO:0000256" key="2">
    <source>
        <dbReference type="ARBA" id="ARBA00012274"/>
    </source>
</evidence>
<comment type="similarity">
    <text evidence="1">Belongs to the ribonucleoside diphosphate reductase class-2 family.</text>
</comment>
<dbReference type="GO" id="GO:0004748">
    <property type="term" value="F:ribonucleoside-diphosphate reductase activity, thioredoxin disulfide as acceptor"/>
    <property type="evidence" value="ECO:0007669"/>
    <property type="project" value="UniProtKB-EC"/>
</dbReference>
<keyword evidence="4" id="KW-0547">Nucleotide-binding</keyword>
<dbReference type="InterPro" id="IPR023806">
    <property type="entry name" value="CHP03905"/>
</dbReference>
<dbReference type="EC" id="1.17.4.1" evidence="2"/>
<evidence type="ECO:0000256" key="3">
    <source>
        <dbReference type="ARBA" id="ARBA00022634"/>
    </source>
</evidence>
<organism evidence="7 8">
    <name type="scientific">Paraclostridium benzoelyticum</name>
    <dbReference type="NCBI Taxonomy" id="1629550"/>
    <lineage>
        <taxon>Bacteria</taxon>
        <taxon>Bacillati</taxon>
        <taxon>Bacillota</taxon>
        <taxon>Clostridia</taxon>
        <taxon>Peptostreptococcales</taxon>
        <taxon>Peptostreptococcaceae</taxon>
        <taxon>Paraclostridium</taxon>
    </lineage>
</organism>
<evidence type="ECO:0000313" key="8">
    <source>
        <dbReference type="Proteomes" id="UP000034407"/>
    </source>
</evidence>
<dbReference type="GO" id="GO:0071897">
    <property type="term" value="P:DNA biosynthetic process"/>
    <property type="evidence" value="ECO:0007669"/>
    <property type="project" value="UniProtKB-KW"/>
</dbReference>
<dbReference type="InterPro" id="IPR024434">
    <property type="entry name" value="TSCPD_dom"/>
</dbReference>
<evidence type="ECO:0000259" key="6">
    <source>
        <dbReference type="Pfam" id="PF12637"/>
    </source>
</evidence>
<feature type="domain" description="TSCPD" evidence="6">
    <location>
        <begin position="4"/>
        <end position="78"/>
    </location>
</feature>
<dbReference type="NCBIfam" id="TIGR03905">
    <property type="entry name" value="TIGR03905_4_Cys"/>
    <property type="match status" value="1"/>
</dbReference>
<comment type="caution">
    <text evidence="7">The sequence shown here is derived from an EMBL/GenBank/DDBJ whole genome shotgun (WGS) entry which is preliminary data.</text>
</comment>
<dbReference type="GO" id="GO:0000166">
    <property type="term" value="F:nucleotide binding"/>
    <property type="evidence" value="ECO:0007669"/>
    <property type="project" value="UniProtKB-KW"/>
</dbReference>
<proteinExistence type="inferred from homology"/>
<gene>
    <name evidence="7" type="ORF">VN21_05580</name>
</gene>
<protein>
    <recommendedName>
        <fullName evidence="2">ribonucleoside-diphosphate reductase</fullName>
        <ecNumber evidence="2">1.17.4.1</ecNumber>
    </recommendedName>
</protein>